<organism evidence="2">
    <name type="scientific">marine sediment metagenome</name>
    <dbReference type="NCBI Taxonomy" id="412755"/>
    <lineage>
        <taxon>unclassified sequences</taxon>
        <taxon>metagenomes</taxon>
        <taxon>ecological metagenomes</taxon>
    </lineage>
</organism>
<feature type="domain" description="PLD phosphodiesterase" evidence="1">
    <location>
        <begin position="205"/>
        <end position="232"/>
    </location>
</feature>
<dbReference type="AlphaFoldDB" id="A0A0F9GRJ2"/>
<reference evidence="2" key="1">
    <citation type="journal article" date="2015" name="Nature">
        <title>Complex archaea that bridge the gap between prokaryotes and eukaryotes.</title>
        <authorList>
            <person name="Spang A."/>
            <person name="Saw J.H."/>
            <person name="Jorgensen S.L."/>
            <person name="Zaremba-Niedzwiedzka K."/>
            <person name="Martijn J."/>
            <person name="Lind A.E."/>
            <person name="van Eijk R."/>
            <person name="Schleper C."/>
            <person name="Guy L."/>
            <person name="Ettema T.J."/>
        </authorList>
    </citation>
    <scope>NUCLEOTIDE SEQUENCE</scope>
</reference>
<dbReference type="PANTHER" id="PTHR21248:SF22">
    <property type="entry name" value="PHOSPHOLIPASE D"/>
    <property type="match status" value="1"/>
</dbReference>
<proteinExistence type="predicted"/>
<evidence type="ECO:0000259" key="1">
    <source>
        <dbReference type="PROSITE" id="PS50035"/>
    </source>
</evidence>
<dbReference type="CDD" id="cd09132">
    <property type="entry name" value="PLDc_unchar4"/>
    <property type="match status" value="1"/>
</dbReference>
<dbReference type="GO" id="GO:0032049">
    <property type="term" value="P:cardiolipin biosynthetic process"/>
    <property type="evidence" value="ECO:0007669"/>
    <property type="project" value="UniProtKB-ARBA"/>
</dbReference>
<dbReference type="InterPro" id="IPR047955">
    <property type="entry name" value="DrmC-like"/>
</dbReference>
<protein>
    <recommendedName>
        <fullName evidence="1">PLD phosphodiesterase domain-containing protein</fullName>
    </recommendedName>
</protein>
<dbReference type="Gene3D" id="3.30.870.10">
    <property type="entry name" value="Endonuclease Chain A"/>
    <property type="match status" value="1"/>
</dbReference>
<evidence type="ECO:0000313" key="2">
    <source>
        <dbReference type="EMBL" id="KKM01434.1"/>
    </source>
</evidence>
<gene>
    <name evidence="2" type="ORF">LCGC14_1794470</name>
</gene>
<dbReference type="PANTHER" id="PTHR21248">
    <property type="entry name" value="CARDIOLIPIN SYNTHASE"/>
    <property type="match status" value="1"/>
</dbReference>
<dbReference type="SUPFAM" id="SSF56024">
    <property type="entry name" value="Phospholipase D/nuclease"/>
    <property type="match status" value="1"/>
</dbReference>
<dbReference type="InterPro" id="IPR025202">
    <property type="entry name" value="PLD-like_dom"/>
</dbReference>
<comment type="caution">
    <text evidence="2">The sequence shown here is derived from an EMBL/GenBank/DDBJ whole genome shotgun (WGS) entry which is preliminary data.</text>
</comment>
<dbReference type="InterPro" id="IPR001736">
    <property type="entry name" value="PLipase_D/transphosphatidylase"/>
</dbReference>
<dbReference type="GO" id="GO:0030572">
    <property type="term" value="F:phosphatidyltransferase activity"/>
    <property type="evidence" value="ECO:0007669"/>
    <property type="project" value="UniProtKB-ARBA"/>
</dbReference>
<dbReference type="Pfam" id="PF13091">
    <property type="entry name" value="PLDc_2"/>
    <property type="match status" value="1"/>
</dbReference>
<dbReference type="EMBL" id="LAZR01017198">
    <property type="protein sequence ID" value="KKM01434.1"/>
    <property type="molecule type" value="Genomic_DNA"/>
</dbReference>
<sequence length="269" mass="29697">MNNQKHKALLEQIRILADEVPCDLVASVADAIGKVSDTNSHYERSSVISSIAQADLKEQVGLLFDTWQRESPETSPESVALALLASAETAKHCRESESISLVWTGPKTEIIPLRRTDQALLQVINEAQEKLLVVSFVVYKIEQIRQALIQATNRGVDVSVCVEDPEASAGKINQDTIKELGESILQKAKVYIWPLSQRQNDAQGHYGSLHVKCAIADDNLLFISSANLTGHALNLNMELGVLIRGGILPGNVSEHFRRLIEDRALERML</sequence>
<accession>A0A0F9GRJ2</accession>
<name>A0A0F9GRJ2_9ZZZZ</name>
<dbReference type="PROSITE" id="PS50035">
    <property type="entry name" value="PLD"/>
    <property type="match status" value="1"/>
</dbReference>
<dbReference type="NCBIfam" id="NF038319">
    <property type="entry name" value="DISARM_DrmC_I"/>
    <property type="match status" value="1"/>
</dbReference>